<dbReference type="Gene3D" id="3.40.960.10">
    <property type="entry name" value="VSR Endonuclease"/>
    <property type="match status" value="1"/>
</dbReference>
<name>A0AAN0Y2K2_VIBNA</name>
<dbReference type="GeneID" id="70912016"/>
<dbReference type="Proteomes" id="UP000092741">
    <property type="component" value="Chromosome 1"/>
</dbReference>
<gene>
    <name evidence="1" type="ORF">BA890_08905</name>
</gene>
<evidence type="ECO:0000313" key="2">
    <source>
        <dbReference type="Proteomes" id="UP000092741"/>
    </source>
</evidence>
<proteinExistence type="predicted"/>
<protein>
    <recommendedName>
        <fullName evidence="3">DUF559 domain-containing protein</fullName>
    </recommendedName>
</protein>
<dbReference type="AlphaFoldDB" id="A0AAN0Y2K2"/>
<dbReference type="RefSeq" id="WP_020335491.1">
    <property type="nucleotide sequence ID" value="NZ_ATFJ01000037.1"/>
</dbReference>
<evidence type="ECO:0008006" key="3">
    <source>
        <dbReference type="Google" id="ProtNLM"/>
    </source>
</evidence>
<reference evidence="1 2" key="1">
    <citation type="submission" date="2016-07" db="EMBL/GenBank/DDBJ databases">
        <title>Developing Vibrio natriegens as a novel, fast-growing host for biotechnology.</title>
        <authorList>
            <person name="Weinstock M.T."/>
            <person name="Hesek E.D."/>
            <person name="Wilson C.M."/>
            <person name="Gibson D.G."/>
        </authorList>
    </citation>
    <scope>NUCLEOTIDE SEQUENCE [LARGE SCALE GENOMIC DNA]</scope>
    <source>
        <strain evidence="1 2">ATCC 14048</strain>
    </source>
</reference>
<evidence type="ECO:0000313" key="1">
    <source>
        <dbReference type="EMBL" id="ANQ12882.1"/>
    </source>
</evidence>
<dbReference type="InterPro" id="IPR011335">
    <property type="entry name" value="Restrct_endonuc-II-like"/>
</dbReference>
<keyword evidence="2" id="KW-1185">Reference proteome</keyword>
<organism evidence="1 2">
    <name type="scientific">Vibrio natriegens NBRC 15636 = ATCC 14048 = DSM 759</name>
    <dbReference type="NCBI Taxonomy" id="1219067"/>
    <lineage>
        <taxon>Bacteria</taxon>
        <taxon>Pseudomonadati</taxon>
        <taxon>Pseudomonadota</taxon>
        <taxon>Gammaproteobacteria</taxon>
        <taxon>Vibrionales</taxon>
        <taxon>Vibrionaceae</taxon>
        <taxon>Vibrio</taxon>
    </lineage>
</organism>
<dbReference type="SUPFAM" id="SSF52980">
    <property type="entry name" value="Restriction endonuclease-like"/>
    <property type="match status" value="1"/>
</dbReference>
<dbReference type="EMBL" id="CP016345">
    <property type="protein sequence ID" value="ANQ12882.1"/>
    <property type="molecule type" value="Genomic_DNA"/>
</dbReference>
<sequence length="102" mass="11644">MSALEQALLFQIKAMGLALPEKEYRFYETRRWRFDFAYPEQQLAVEVEGGTWAGGRHTRGSGYEKDCEKYNEAALRGWSVLRFTGSMIKSGKAVETLKEALS</sequence>
<dbReference type="KEGG" id="vna:PN96_04385"/>
<accession>A0AAN0Y2K2</accession>